<proteinExistence type="predicted"/>
<keyword evidence="3" id="KW-1185">Reference proteome</keyword>
<sequence>MPLNYSTAYSVFGLRCIFAPEVPNYAGSLGCFEVTAPDEGCILNAPRPAPVAQRHVLGQIMPDLMYGCLHQAIPDRIPAEGSSNMYDLPLSGGFEMNNDQNATKYAVEVTHNGGTGARPGKDGLSVAAFPSSGLRNPVDRPQELVADDVRLGIVSAEAAELEYDVTLTASGEVDTAKTAQLRSQ</sequence>
<protein>
    <submittedName>
        <fullName evidence="2">Hydantoinase B/oxoprolinase</fullName>
    </submittedName>
</protein>
<evidence type="ECO:0000259" key="1">
    <source>
        <dbReference type="Pfam" id="PF02538"/>
    </source>
</evidence>
<evidence type="ECO:0000313" key="2">
    <source>
        <dbReference type="EMBL" id="SLN42194.1"/>
    </source>
</evidence>
<dbReference type="GO" id="GO:0003824">
    <property type="term" value="F:catalytic activity"/>
    <property type="evidence" value="ECO:0007669"/>
    <property type="project" value="InterPro"/>
</dbReference>
<dbReference type="Proteomes" id="UP000193061">
    <property type="component" value="Unassembled WGS sequence"/>
</dbReference>
<dbReference type="EMBL" id="FWFX01000005">
    <property type="protein sequence ID" value="SLN42194.1"/>
    <property type="molecule type" value="Genomic_DNA"/>
</dbReference>
<reference evidence="2 3" key="1">
    <citation type="submission" date="2017-03" db="EMBL/GenBank/DDBJ databases">
        <authorList>
            <person name="Afonso C.L."/>
            <person name="Miller P.J."/>
            <person name="Scott M.A."/>
            <person name="Spackman E."/>
            <person name="Goraichik I."/>
            <person name="Dimitrov K.M."/>
            <person name="Suarez D.L."/>
            <person name="Swayne D.E."/>
        </authorList>
    </citation>
    <scope>NUCLEOTIDE SEQUENCE [LARGE SCALE GENOMIC DNA]</scope>
    <source>
        <strain evidence="2 3">CECT 7450</strain>
    </source>
</reference>
<gene>
    <name evidence="2" type="ORF">ROA7450_02049</name>
</gene>
<name>A0A1X6Z749_9RHOB</name>
<dbReference type="AlphaFoldDB" id="A0A1X6Z749"/>
<feature type="domain" description="Hydantoinase B/oxoprolinase" evidence="1">
    <location>
        <begin position="2"/>
        <end position="136"/>
    </location>
</feature>
<organism evidence="2 3">
    <name type="scientific">Roseovarius albus</name>
    <dbReference type="NCBI Taxonomy" id="1247867"/>
    <lineage>
        <taxon>Bacteria</taxon>
        <taxon>Pseudomonadati</taxon>
        <taxon>Pseudomonadota</taxon>
        <taxon>Alphaproteobacteria</taxon>
        <taxon>Rhodobacterales</taxon>
        <taxon>Roseobacteraceae</taxon>
        <taxon>Roseovarius</taxon>
    </lineage>
</organism>
<accession>A0A1X6Z749</accession>
<dbReference type="Pfam" id="PF02538">
    <property type="entry name" value="Hydantoinase_B"/>
    <property type="match status" value="1"/>
</dbReference>
<dbReference type="InterPro" id="IPR003692">
    <property type="entry name" value="Hydantoinase_B"/>
</dbReference>
<evidence type="ECO:0000313" key="3">
    <source>
        <dbReference type="Proteomes" id="UP000193061"/>
    </source>
</evidence>